<protein>
    <recommendedName>
        <fullName evidence="2">DUF7575 domain-containing protein</fullName>
    </recommendedName>
</protein>
<dbReference type="PROSITE" id="PS51318">
    <property type="entry name" value="TAT"/>
    <property type="match status" value="1"/>
</dbReference>
<feature type="transmembrane region" description="Helical" evidence="1">
    <location>
        <begin position="76"/>
        <end position="93"/>
    </location>
</feature>
<dbReference type="InterPro" id="IPR006311">
    <property type="entry name" value="TAT_signal"/>
</dbReference>
<keyword evidence="4" id="KW-1185">Reference proteome</keyword>
<evidence type="ECO:0000313" key="4">
    <source>
        <dbReference type="Proteomes" id="UP000198876"/>
    </source>
</evidence>
<accession>A0A1I2MXF7</accession>
<dbReference type="OrthoDB" id="204947at2157"/>
<keyword evidence="1" id="KW-1133">Transmembrane helix</keyword>
<feature type="transmembrane region" description="Helical" evidence="1">
    <location>
        <begin position="38"/>
        <end position="56"/>
    </location>
</feature>
<keyword evidence="1" id="KW-0812">Transmembrane</keyword>
<organism evidence="3 4">
    <name type="scientific">Halopelagius inordinatus</name>
    <dbReference type="NCBI Taxonomy" id="553467"/>
    <lineage>
        <taxon>Archaea</taxon>
        <taxon>Methanobacteriati</taxon>
        <taxon>Methanobacteriota</taxon>
        <taxon>Stenosarchaea group</taxon>
        <taxon>Halobacteria</taxon>
        <taxon>Halobacteriales</taxon>
        <taxon>Haloferacaceae</taxon>
    </lineage>
</organism>
<sequence>MTDTRRRALVAALVGVLGASVGIAGAGHVYLRRWRRAVAWFTVVIAIGVGLVFAFADPAAVSMSDPTALPTEVTGPVFALLFLSTVDAYYVAARGRQDDSGPRCPRCGGELDLQVAFCPWCAAELNSRPIDVEKIELADLDGAETK</sequence>
<dbReference type="STRING" id="553467.SAMN04488063_0859"/>
<evidence type="ECO:0000313" key="3">
    <source>
        <dbReference type="EMBL" id="SFF93821.1"/>
    </source>
</evidence>
<gene>
    <name evidence="3" type="ORF">SAMN04488063_0859</name>
</gene>
<reference evidence="4" key="1">
    <citation type="submission" date="2016-10" db="EMBL/GenBank/DDBJ databases">
        <authorList>
            <person name="Varghese N."/>
            <person name="Submissions S."/>
        </authorList>
    </citation>
    <scope>NUCLEOTIDE SEQUENCE [LARGE SCALE GENOMIC DNA]</scope>
    <source>
        <strain evidence="4">CGMCC 1.7739</strain>
    </source>
</reference>
<name>A0A1I2MXF7_9EURY</name>
<proteinExistence type="predicted"/>
<dbReference type="EMBL" id="FOOQ01000001">
    <property type="protein sequence ID" value="SFF93821.1"/>
    <property type="molecule type" value="Genomic_DNA"/>
</dbReference>
<keyword evidence="1" id="KW-0472">Membrane</keyword>
<dbReference type="Pfam" id="PF24460">
    <property type="entry name" value="DUF7575"/>
    <property type="match status" value="1"/>
</dbReference>
<feature type="domain" description="DUF7575" evidence="2">
    <location>
        <begin position="100"/>
        <end position="125"/>
    </location>
</feature>
<dbReference type="InterPro" id="IPR055997">
    <property type="entry name" value="DUF7575"/>
</dbReference>
<feature type="transmembrane region" description="Helical" evidence="1">
    <location>
        <begin position="12"/>
        <end position="31"/>
    </location>
</feature>
<dbReference type="AlphaFoldDB" id="A0A1I2MXF7"/>
<dbReference type="RefSeq" id="WP_092888855.1">
    <property type="nucleotide sequence ID" value="NZ_FOOQ01000001.1"/>
</dbReference>
<evidence type="ECO:0000256" key="1">
    <source>
        <dbReference type="SAM" id="Phobius"/>
    </source>
</evidence>
<evidence type="ECO:0000259" key="2">
    <source>
        <dbReference type="Pfam" id="PF24460"/>
    </source>
</evidence>
<dbReference type="Proteomes" id="UP000198876">
    <property type="component" value="Unassembled WGS sequence"/>
</dbReference>